<keyword evidence="4 5" id="KW-0472">Membrane</keyword>
<dbReference type="PANTHER" id="PTHR46641:SF25">
    <property type="entry name" value="CNMAMIDE RECEPTOR-RELATED"/>
    <property type="match status" value="1"/>
</dbReference>
<evidence type="ECO:0000259" key="6">
    <source>
        <dbReference type="PROSITE" id="PS50262"/>
    </source>
</evidence>
<gene>
    <name evidence="7" type="ORF">CAPTEDRAFT_27446</name>
</gene>
<dbReference type="STRING" id="283909.R7TV33"/>
<dbReference type="EMBL" id="AMQN01002465">
    <property type="status" value="NOT_ANNOTATED_CDS"/>
    <property type="molecule type" value="Genomic_DNA"/>
</dbReference>
<dbReference type="SUPFAM" id="SSF81321">
    <property type="entry name" value="Family A G protein-coupled receptor-like"/>
    <property type="match status" value="1"/>
</dbReference>
<evidence type="ECO:0000256" key="5">
    <source>
        <dbReference type="SAM" id="Phobius"/>
    </source>
</evidence>
<dbReference type="GO" id="GO:0016020">
    <property type="term" value="C:membrane"/>
    <property type="evidence" value="ECO:0007669"/>
    <property type="project" value="UniProtKB-SubCell"/>
</dbReference>
<protein>
    <recommendedName>
        <fullName evidence="6">G-protein coupled receptors family 1 profile domain-containing protein</fullName>
    </recommendedName>
</protein>
<name>R7TV33_CAPTE</name>
<dbReference type="OMA" id="LIDWSIL"/>
<dbReference type="EnsemblMetazoa" id="CapteT27446">
    <property type="protein sequence ID" value="CapteP27446"/>
    <property type="gene ID" value="CapteG27446"/>
</dbReference>
<dbReference type="GO" id="GO:0004930">
    <property type="term" value="F:G protein-coupled receptor activity"/>
    <property type="evidence" value="ECO:0007669"/>
    <property type="project" value="InterPro"/>
</dbReference>
<comment type="subcellular location">
    <subcellularLocation>
        <location evidence="1">Membrane</location>
    </subcellularLocation>
</comment>
<sequence length="168" mass="18833">SETALYDFGRDFMFYSLIVIIPFGLLTNTLSLLVFMSRGLRTRAASWYLSALAVSDNLSLVTLTIDYWIKDPRIGLDIIKTSHILCVSVTYISYASRLLSAWLVMTFTIERFVGAVYPLRRAVLSTTSHARKVVILETVTCLVLTSFTLFTIGVVEAPYGTDCDVRPE</sequence>
<reference evidence="8" key="3">
    <citation type="submission" date="2015-06" db="UniProtKB">
        <authorList>
            <consortium name="EnsemblMetazoa"/>
        </authorList>
    </citation>
    <scope>IDENTIFICATION</scope>
</reference>
<dbReference type="InterPro" id="IPR000276">
    <property type="entry name" value="GPCR_Rhodpsn"/>
</dbReference>
<feature type="transmembrane region" description="Helical" evidence="5">
    <location>
        <begin position="134"/>
        <end position="155"/>
    </location>
</feature>
<evidence type="ECO:0000313" key="8">
    <source>
        <dbReference type="EnsemblMetazoa" id="CapteP27446"/>
    </source>
</evidence>
<evidence type="ECO:0000256" key="4">
    <source>
        <dbReference type="ARBA" id="ARBA00023136"/>
    </source>
</evidence>
<dbReference type="PROSITE" id="PS50262">
    <property type="entry name" value="G_PROTEIN_RECEP_F1_2"/>
    <property type="match status" value="1"/>
</dbReference>
<feature type="transmembrane region" description="Helical" evidence="5">
    <location>
        <begin position="47"/>
        <end position="69"/>
    </location>
</feature>
<dbReference type="InterPro" id="IPR017452">
    <property type="entry name" value="GPCR_Rhodpsn_7TM"/>
</dbReference>
<dbReference type="AlphaFoldDB" id="R7TV33"/>
<feature type="transmembrane region" description="Helical" evidence="5">
    <location>
        <begin position="12"/>
        <end position="35"/>
    </location>
</feature>
<feature type="domain" description="G-protein coupled receptors family 1 profile" evidence="6">
    <location>
        <begin position="27"/>
        <end position="168"/>
    </location>
</feature>
<feature type="transmembrane region" description="Helical" evidence="5">
    <location>
        <begin position="89"/>
        <end position="113"/>
    </location>
</feature>
<evidence type="ECO:0000313" key="7">
    <source>
        <dbReference type="EMBL" id="ELT94860.1"/>
    </source>
</evidence>
<evidence type="ECO:0000256" key="2">
    <source>
        <dbReference type="ARBA" id="ARBA00022692"/>
    </source>
</evidence>
<dbReference type="Gene3D" id="1.20.1070.10">
    <property type="entry name" value="Rhodopsin 7-helix transmembrane proteins"/>
    <property type="match status" value="1"/>
</dbReference>
<dbReference type="HOGENOM" id="CLU_135412_1_0_1"/>
<dbReference type="Proteomes" id="UP000014760">
    <property type="component" value="Unassembled WGS sequence"/>
</dbReference>
<accession>R7TV33</accession>
<keyword evidence="2 5" id="KW-0812">Transmembrane</keyword>
<evidence type="ECO:0000256" key="3">
    <source>
        <dbReference type="ARBA" id="ARBA00022989"/>
    </source>
</evidence>
<dbReference type="EMBL" id="KB309292">
    <property type="protein sequence ID" value="ELT94860.1"/>
    <property type="molecule type" value="Genomic_DNA"/>
</dbReference>
<proteinExistence type="predicted"/>
<keyword evidence="3 5" id="KW-1133">Transmembrane helix</keyword>
<feature type="non-terminal residue" evidence="7">
    <location>
        <position position="168"/>
    </location>
</feature>
<dbReference type="InterPro" id="IPR052954">
    <property type="entry name" value="GPCR-Ligand_Int"/>
</dbReference>
<organism evidence="7">
    <name type="scientific">Capitella teleta</name>
    <name type="common">Polychaete worm</name>
    <dbReference type="NCBI Taxonomy" id="283909"/>
    <lineage>
        <taxon>Eukaryota</taxon>
        <taxon>Metazoa</taxon>
        <taxon>Spiralia</taxon>
        <taxon>Lophotrochozoa</taxon>
        <taxon>Annelida</taxon>
        <taxon>Polychaeta</taxon>
        <taxon>Sedentaria</taxon>
        <taxon>Scolecida</taxon>
        <taxon>Capitellidae</taxon>
        <taxon>Capitella</taxon>
    </lineage>
</organism>
<keyword evidence="9" id="KW-1185">Reference proteome</keyword>
<dbReference type="Pfam" id="PF00001">
    <property type="entry name" value="7tm_1"/>
    <property type="match status" value="1"/>
</dbReference>
<evidence type="ECO:0000313" key="9">
    <source>
        <dbReference type="Proteomes" id="UP000014760"/>
    </source>
</evidence>
<feature type="non-terminal residue" evidence="7">
    <location>
        <position position="1"/>
    </location>
</feature>
<reference evidence="9" key="1">
    <citation type="submission" date="2012-12" db="EMBL/GenBank/DDBJ databases">
        <authorList>
            <person name="Hellsten U."/>
            <person name="Grimwood J."/>
            <person name="Chapman J.A."/>
            <person name="Shapiro H."/>
            <person name="Aerts A."/>
            <person name="Otillar R.P."/>
            <person name="Terry A.Y."/>
            <person name="Boore J.L."/>
            <person name="Simakov O."/>
            <person name="Marletaz F."/>
            <person name="Cho S.-J."/>
            <person name="Edsinger-Gonzales E."/>
            <person name="Havlak P."/>
            <person name="Kuo D.-H."/>
            <person name="Larsson T."/>
            <person name="Lv J."/>
            <person name="Arendt D."/>
            <person name="Savage R."/>
            <person name="Osoegawa K."/>
            <person name="de Jong P."/>
            <person name="Lindberg D.R."/>
            <person name="Seaver E.C."/>
            <person name="Weisblat D.A."/>
            <person name="Putnam N.H."/>
            <person name="Grigoriev I.V."/>
            <person name="Rokhsar D.S."/>
        </authorList>
    </citation>
    <scope>NUCLEOTIDE SEQUENCE</scope>
    <source>
        <strain evidence="9">I ESC-2004</strain>
    </source>
</reference>
<evidence type="ECO:0000256" key="1">
    <source>
        <dbReference type="ARBA" id="ARBA00004370"/>
    </source>
</evidence>
<reference evidence="7 9" key="2">
    <citation type="journal article" date="2013" name="Nature">
        <title>Insights into bilaterian evolution from three spiralian genomes.</title>
        <authorList>
            <person name="Simakov O."/>
            <person name="Marletaz F."/>
            <person name="Cho S.J."/>
            <person name="Edsinger-Gonzales E."/>
            <person name="Havlak P."/>
            <person name="Hellsten U."/>
            <person name="Kuo D.H."/>
            <person name="Larsson T."/>
            <person name="Lv J."/>
            <person name="Arendt D."/>
            <person name="Savage R."/>
            <person name="Osoegawa K."/>
            <person name="de Jong P."/>
            <person name="Grimwood J."/>
            <person name="Chapman J.A."/>
            <person name="Shapiro H."/>
            <person name="Aerts A."/>
            <person name="Otillar R.P."/>
            <person name="Terry A.Y."/>
            <person name="Boore J.L."/>
            <person name="Grigoriev I.V."/>
            <person name="Lindberg D.R."/>
            <person name="Seaver E.C."/>
            <person name="Weisblat D.A."/>
            <person name="Putnam N.H."/>
            <person name="Rokhsar D.S."/>
        </authorList>
    </citation>
    <scope>NUCLEOTIDE SEQUENCE</scope>
    <source>
        <strain evidence="7 9">I ESC-2004</strain>
    </source>
</reference>
<dbReference type="PANTHER" id="PTHR46641">
    <property type="entry name" value="FMRFAMIDE RECEPTOR-RELATED"/>
    <property type="match status" value="1"/>
</dbReference>
<dbReference type="OrthoDB" id="9990906at2759"/>